<accession>A0A0F4TW95</accession>
<evidence type="ECO:0000313" key="2">
    <source>
        <dbReference type="Proteomes" id="UP000033500"/>
    </source>
</evidence>
<reference evidence="1 2" key="1">
    <citation type="submission" date="2015-03" db="EMBL/GenBank/DDBJ databases">
        <title>Comparative genomics of Pseudomonas insights into diversity of traits involved in vanlence and defense.</title>
        <authorList>
            <person name="Qin Y."/>
        </authorList>
    </citation>
    <scope>NUCLEOTIDE SEQUENCE [LARGE SCALE GENOMIC DNA]</scope>
    <source>
        <strain evidence="1 2">C3</strain>
    </source>
</reference>
<dbReference type="RefSeq" id="WP_046044858.1">
    <property type="nucleotide sequence ID" value="NZ_LACD01000002.1"/>
</dbReference>
<gene>
    <name evidence="1" type="ORF">VC34_00940</name>
</gene>
<sequence>MSSYNQRGIFLQLMRASIVSPKEVRVSMQFALKEEGYDPENRAVTYALLDSSTREAVSNDGGMTFTLGAASADVDGDGDIDAQDKAVLLALASAYSKIVKP</sequence>
<comment type="caution">
    <text evidence="1">The sequence shown here is derived from an EMBL/GenBank/DDBJ whole genome shotgun (WGS) entry which is preliminary data.</text>
</comment>
<proteinExistence type="predicted"/>
<dbReference type="AlphaFoldDB" id="A0A0F4TW95"/>
<protein>
    <submittedName>
        <fullName evidence="1">Uncharacterized protein</fullName>
    </submittedName>
</protein>
<dbReference type="PATRIC" id="fig|294.131.peg.1286"/>
<dbReference type="EMBL" id="LACD01000002">
    <property type="protein sequence ID" value="KJZ48295.1"/>
    <property type="molecule type" value="Genomic_DNA"/>
</dbReference>
<evidence type="ECO:0000313" key="1">
    <source>
        <dbReference type="EMBL" id="KJZ48295.1"/>
    </source>
</evidence>
<dbReference type="Proteomes" id="UP000033500">
    <property type="component" value="Unassembled WGS sequence"/>
</dbReference>
<organism evidence="1 2">
    <name type="scientific">Pseudomonas fluorescens</name>
    <dbReference type="NCBI Taxonomy" id="294"/>
    <lineage>
        <taxon>Bacteria</taxon>
        <taxon>Pseudomonadati</taxon>
        <taxon>Pseudomonadota</taxon>
        <taxon>Gammaproteobacteria</taxon>
        <taxon>Pseudomonadales</taxon>
        <taxon>Pseudomonadaceae</taxon>
        <taxon>Pseudomonas</taxon>
    </lineage>
</organism>
<name>A0A0F4TW95_PSEFL</name>